<protein>
    <submittedName>
        <fullName evidence="1">Uncharacterized protein</fullName>
    </submittedName>
</protein>
<gene>
    <name evidence="1" type="ORF">LMUP508_00911</name>
</gene>
<dbReference type="RefSeq" id="WP_185910580.1">
    <property type="nucleotide sequence ID" value="NZ_CABFNH010000010.1"/>
</dbReference>
<reference evidence="1 2" key="1">
    <citation type="submission" date="2019-06" db="EMBL/GenBank/DDBJ databases">
        <authorList>
            <person name="Rodrigo-Torres L."/>
            <person name="Arahal R. D."/>
            <person name="Lucena T."/>
        </authorList>
    </citation>
    <scope>NUCLEOTIDE SEQUENCE [LARGE SCALE GENOMIC DNA]</scope>
    <source>
        <strain evidence="1 2">INIA P508</strain>
    </source>
</reference>
<organism evidence="1 2">
    <name type="scientific">Limosilactobacillus mucosae</name>
    <name type="common">Lactobacillus mucosae</name>
    <dbReference type="NCBI Taxonomy" id="97478"/>
    <lineage>
        <taxon>Bacteria</taxon>
        <taxon>Bacillati</taxon>
        <taxon>Bacillota</taxon>
        <taxon>Bacilli</taxon>
        <taxon>Lactobacillales</taxon>
        <taxon>Lactobacillaceae</taxon>
        <taxon>Limosilactobacillus</taxon>
    </lineage>
</organism>
<name>A0A508YII0_LIMMU</name>
<dbReference type="EMBL" id="CABFNH010000010">
    <property type="protein sequence ID" value="VTZ89785.1"/>
    <property type="molecule type" value="Genomic_DNA"/>
</dbReference>
<evidence type="ECO:0000313" key="2">
    <source>
        <dbReference type="Proteomes" id="UP000365705"/>
    </source>
</evidence>
<evidence type="ECO:0000313" key="1">
    <source>
        <dbReference type="EMBL" id="VTZ89785.1"/>
    </source>
</evidence>
<proteinExistence type="predicted"/>
<accession>A0A508YII0</accession>
<dbReference type="Proteomes" id="UP000365705">
    <property type="component" value="Unassembled WGS sequence"/>
</dbReference>
<dbReference type="AlphaFoldDB" id="A0A508YII0"/>
<sequence>MRKEMVLGTLVVGFKYAAIASITIAMIMTVHNTVVRFICFMLSLFFL</sequence>